<evidence type="ECO:0000313" key="2">
    <source>
        <dbReference type="EMBL" id="CAF4261413.1"/>
    </source>
</evidence>
<dbReference type="EMBL" id="CAJOBC010076858">
    <property type="protein sequence ID" value="CAF4261413.1"/>
    <property type="molecule type" value="Genomic_DNA"/>
</dbReference>
<dbReference type="EMBL" id="CAJNOQ010016029">
    <property type="protein sequence ID" value="CAF1373268.1"/>
    <property type="molecule type" value="Genomic_DNA"/>
</dbReference>
<dbReference type="Proteomes" id="UP000681722">
    <property type="component" value="Unassembled WGS sequence"/>
</dbReference>
<dbReference type="Proteomes" id="UP000663829">
    <property type="component" value="Unassembled WGS sequence"/>
</dbReference>
<accession>A0A815J1X6</accession>
<protein>
    <submittedName>
        <fullName evidence="1">Uncharacterized protein</fullName>
    </submittedName>
</protein>
<reference evidence="1" key="1">
    <citation type="submission" date="2021-02" db="EMBL/GenBank/DDBJ databases">
        <authorList>
            <person name="Nowell W R."/>
        </authorList>
    </citation>
    <scope>NUCLEOTIDE SEQUENCE</scope>
</reference>
<name>A0A815J1X6_9BILA</name>
<keyword evidence="3" id="KW-1185">Reference proteome</keyword>
<feature type="non-terminal residue" evidence="1">
    <location>
        <position position="1"/>
    </location>
</feature>
<evidence type="ECO:0000313" key="3">
    <source>
        <dbReference type="Proteomes" id="UP000663829"/>
    </source>
</evidence>
<dbReference type="AlphaFoldDB" id="A0A815J1X6"/>
<evidence type="ECO:0000313" key="1">
    <source>
        <dbReference type="EMBL" id="CAF1373268.1"/>
    </source>
</evidence>
<sequence>FKNDAGGRGGVKTALETMCDGEELRGLSF</sequence>
<organism evidence="1 3">
    <name type="scientific">Didymodactylos carnosus</name>
    <dbReference type="NCBI Taxonomy" id="1234261"/>
    <lineage>
        <taxon>Eukaryota</taxon>
        <taxon>Metazoa</taxon>
        <taxon>Spiralia</taxon>
        <taxon>Gnathifera</taxon>
        <taxon>Rotifera</taxon>
        <taxon>Eurotatoria</taxon>
        <taxon>Bdelloidea</taxon>
        <taxon>Philodinida</taxon>
        <taxon>Philodinidae</taxon>
        <taxon>Didymodactylos</taxon>
    </lineage>
</organism>
<proteinExistence type="predicted"/>
<comment type="caution">
    <text evidence="1">The sequence shown here is derived from an EMBL/GenBank/DDBJ whole genome shotgun (WGS) entry which is preliminary data.</text>
</comment>
<gene>
    <name evidence="1" type="ORF">GPM918_LOCUS31961</name>
    <name evidence="2" type="ORF">SRO942_LOCUS32615</name>
</gene>